<feature type="domain" description="Gal80p-like C-terminal" evidence="2">
    <location>
        <begin position="140"/>
        <end position="298"/>
    </location>
</feature>
<reference evidence="3" key="2">
    <citation type="submission" date="2023-06" db="EMBL/GenBank/DDBJ databases">
        <authorList>
            <consortium name="Lawrence Berkeley National Laboratory"/>
            <person name="Haridas S."/>
            <person name="Hensen N."/>
            <person name="Bonometti L."/>
            <person name="Westerberg I."/>
            <person name="Brannstrom I.O."/>
            <person name="Guillou S."/>
            <person name="Cros-Aarteil S."/>
            <person name="Calhoun S."/>
            <person name="Kuo A."/>
            <person name="Mondo S."/>
            <person name="Pangilinan J."/>
            <person name="Riley R."/>
            <person name="Labutti K."/>
            <person name="Andreopoulos B."/>
            <person name="Lipzen A."/>
            <person name="Chen C."/>
            <person name="Yanf M."/>
            <person name="Daum C."/>
            <person name="Ng V."/>
            <person name="Clum A."/>
            <person name="Steindorff A."/>
            <person name="Ohm R."/>
            <person name="Martin F."/>
            <person name="Silar P."/>
            <person name="Natvig D."/>
            <person name="Lalanne C."/>
            <person name="Gautier V."/>
            <person name="Ament-Velasquez S.L."/>
            <person name="Kruys A."/>
            <person name="Hutchinson M.I."/>
            <person name="Powell A.J."/>
            <person name="Barry K."/>
            <person name="Miller A.N."/>
            <person name="Grigoriev I.V."/>
            <person name="Debuchy R."/>
            <person name="Gladieux P."/>
            <person name="Thoren M.H."/>
            <person name="Johannesson H."/>
        </authorList>
    </citation>
    <scope>NUCLEOTIDE SEQUENCE</scope>
    <source>
        <strain evidence="3">CBS 955.72</strain>
    </source>
</reference>
<dbReference type="InterPro" id="IPR051317">
    <property type="entry name" value="Gfo/Idh/MocA_oxidoreduct"/>
</dbReference>
<dbReference type="SUPFAM" id="SSF55347">
    <property type="entry name" value="Glyceraldehyde-3-phosphate dehydrogenase-like, C-terminal domain"/>
    <property type="match status" value="1"/>
</dbReference>
<gene>
    <name evidence="3" type="ORF">B0T25DRAFT_263861</name>
</gene>
<dbReference type="Pfam" id="PF22685">
    <property type="entry name" value="Gal80p_C-like"/>
    <property type="match status" value="1"/>
</dbReference>
<dbReference type="SUPFAM" id="SSF51735">
    <property type="entry name" value="NAD(P)-binding Rossmann-fold domains"/>
    <property type="match status" value="1"/>
</dbReference>
<proteinExistence type="predicted"/>
<name>A0AAJ0HGU6_9PEZI</name>
<dbReference type="Proteomes" id="UP001275084">
    <property type="component" value="Unassembled WGS sequence"/>
</dbReference>
<accession>A0AAJ0HGU6</accession>
<dbReference type="EMBL" id="JAUIQD010000005">
    <property type="protein sequence ID" value="KAK3350341.1"/>
    <property type="molecule type" value="Genomic_DNA"/>
</dbReference>
<sequence>MSIRVALIGLSATAKTSWASTAHLPYLLSPQGRSKFTIVALLNSSVEAARAAIAHFDLPPTTTPYGDPAALAADPAVDLVVCNTRVDRHFETIQPSVIAGKAVFSEWPLAQDVQHARILVEDAGRAGGRSVVGLQGRVSPVASKVRAVLEEGRIGKVLSSEVRAFGGTNDREILPEGLAYFTQREVGGNVYTIGFAHVNDVVQSVVGDWVSEPVRSETTRGHFQLQRPSIRIRGPDGTFVKRIAATVPDLINVVGPVEGPEYVEQGATLSFRLRRGQQFPGDPALVWSINGEKGEIRVMSPAAVMSIQVGNDANPPVIEVHDFETDTVDRIEWEWADWQKTLPSPARNIGQLYEEYAEGLKGGKVRYATFADALARHEQLERFLEHWSA</sequence>
<reference evidence="3" key="1">
    <citation type="journal article" date="2023" name="Mol. Phylogenet. Evol.">
        <title>Genome-scale phylogeny and comparative genomics of the fungal order Sordariales.</title>
        <authorList>
            <person name="Hensen N."/>
            <person name="Bonometti L."/>
            <person name="Westerberg I."/>
            <person name="Brannstrom I.O."/>
            <person name="Guillou S."/>
            <person name="Cros-Aarteil S."/>
            <person name="Calhoun S."/>
            <person name="Haridas S."/>
            <person name="Kuo A."/>
            <person name="Mondo S."/>
            <person name="Pangilinan J."/>
            <person name="Riley R."/>
            <person name="LaButti K."/>
            <person name="Andreopoulos B."/>
            <person name="Lipzen A."/>
            <person name="Chen C."/>
            <person name="Yan M."/>
            <person name="Daum C."/>
            <person name="Ng V."/>
            <person name="Clum A."/>
            <person name="Steindorff A."/>
            <person name="Ohm R.A."/>
            <person name="Martin F."/>
            <person name="Silar P."/>
            <person name="Natvig D.O."/>
            <person name="Lalanne C."/>
            <person name="Gautier V."/>
            <person name="Ament-Velasquez S.L."/>
            <person name="Kruys A."/>
            <person name="Hutchinson M.I."/>
            <person name="Powell A.J."/>
            <person name="Barry K."/>
            <person name="Miller A.N."/>
            <person name="Grigoriev I.V."/>
            <person name="Debuchy R."/>
            <person name="Gladieux P."/>
            <person name="Hiltunen Thoren M."/>
            <person name="Johannesson H."/>
        </authorList>
    </citation>
    <scope>NUCLEOTIDE SEQUENCE</scope>
    <source>
        <strain evidence="3">CBS 955.72</strain>
    </source>
</reference>
<dbReference type="GO" id="GO:0000166">
    <property type="term" value="F:nucleotide binding"/>
    <property type="evidence" value="ECO:0007669"/>
    <property type="project" value="InterPro"/>
</dbReference>
<evidence type="ECO:0008006" key="5">
    <source>
        <dbReference type="Google" id="ProtNLM"/>
    </source>
</evidence>
<dbReference type="InterPro" id="IPR036291">
    <property type="entry name" value="NAD(P)-bd_dom_sf"/>
</dbReference>
<dbReference type="Gene3D" id="3.30.360.10">
    <property type="entry name" value="Dihydrodipicolinate Reductase, domain 2"/>
    <property type="match status" value="1"/>
</dbReference>
<dbReference type="PANTHER" id="PTHR43708">
    <property type="entry name" value="CONSERVED EXPRESSED OXIDOREDUCTASE (EUROFUNG)"/>
    <property type="match status" value="1"/>
</dbReference>
<protein>
    <recommendedName>
        <fullName evidence="5">Oxidoreductase family protein</fullName>
    </recommendedName>
</protein>
<evidence type="ECO:0000259" key="1">
    <source>
        <dbReference type="Pfam" id="PF01408"/>
    </source>
</evidence>
<organism evidence="3 4">
    <name type="scientific">Lasiosphaeria hispida</name>
    <dbReference type="NCBI Taxonomy" id="260671"/>
    <lineage>
        <taxon>Eukaryota</taxon>
        <taxon>Fungi</taxon>
        <taxon>Dikarya</taxon>
        <taxon>Ascomycota</taxon>
        <taxon>Pezizomycotina</taxon>
        <taxon>Sordariomycetes</taxon>
        <taxon>Sordariomycetidae</taxon>
        <taxon>Sordariales</taxon>
        <taxon>Lasiosphaeriaceae</taxon>
        <taxon>Lasiosphaeria</taxon>
    </lineage>
</organism>
<feature type="domain" description="Gfo/Idh/MocA-like oxidoreductase N-terminal" evidence="1">
    <location>
        <begin position="3"/>
        <end position="132"/>
    </location>
</feature>
<dbReference type="AlphaFoldDB" id="A0AAJ0HGU6"/>
<dbReference type="InterPro" id="IPR000683">
    <property type="entry name" value="Gfo/Idh/MocA-like_OxRdtase_N"/>
</dbReference>
<evidence type="ECO:0000313" key="4">
    <source>
        <dbReference type="Proteomes" id="UP001275084"/>
    </source>
</evidence>
<dbReference type="Pfam" id="PF01408">
    <property type="entry name" value="GFO_IDH_MocA"/>
    <property type="match status" value="1"/>
</dbReference>
<evidence type="ECO:0000313" key="3">
    <source>
        <dbReference type="EMBL" id="KAK3350341.1"/>
    </source>
</evidence>
<evidence type="ECO:0000259" key="2">
    <source>
        <dbReference type="Pfam" id="PF22685"/>
    </source>
</evidence>
<dbReference type="Gene3D" id="3.40.50.720">
    <property type="entry name" value="NAD(P)-binding Rossmann-like Domain"/>
    <property type="match status" value="1"/>
</dbReference>
<keyword evidence="4" id="KW-1185">Reference proteome</keyword>
<dbReference type="PANTHER" id="PTHR43708:SF1">
    <property type="entry name" value="GALACTOSE_LACTOSE METABOLISM REGULATORY PROTEIN GAL80"/>
    <property type="match status" value="1"/>
</dbReference>
<dbReference type="InterPro" id="IPR055080">
    <property type="entry name" value="Gal80p-like_C"/>
</dbReference>
<comment type="caution">
    <text evidence="3">The sequence shown here is derived from an EMBL/GenBank/DDBJ whole genome shotgun (WGS) entry which is preliminary data.</text>
</comment>